<keyword evidence="7" id="KW-1185">Reference proteome</keyword>
<dbReference type="InterPro" id="IPR042266">
    <property type="entry name" value="PPPDE_sf"/>
</dbReference>
<evidence type="ECO:0000256" key="4">
    <source>
        <dbReference type="SAM" id="MobiDB-lite"/>
    </source>
</evidence>
<dbReference type="GO" id="GO:0101005">
    <property type="term" value="F:deubiquitinase activity"/>
    <property type="evidence" value="ECO:0007669"/>
    <property type="project" value="TreeGrafter"/>
</dbReference>
<evidence type="ECO:0000259" key="5">
    <source>
        <dbReference type="PROSITE" id="PS51858"/>
    </source>
</evidence>
<dbReference type="PROSITE" id="PS51858">
    <property type="entry name" value="PPPDE"/>
    <property type="match status" value="1"/>
</dbReference>
<protein>
    <recommendedName>
        <fullName evidence="5">PPPDE domain-containing protein</fullName>
    </recommendedName>
</protein>
<evidence type="ECO:0000313" key="6">
    <source>
        <dbReference type="EMBL" id="CAE7385025.1"/>
    </source>
</evidence>
<organism evidence="6 7">
    <name type="scientific">Symbiodinium natans</name>
    <dbReference type="NCBI Taxonomy" id="878477"/>
    <lineage>
        <taxon>Eukaryota</taxon>
        <taxon>Sar</taxon>
        <taxon>Alveolata</taxon>
        <taxon>Dinophyceae</taxon>
        <taxon>Suessiales</taxon>
        <taxon>Symbiodiniaceae</taxon>
        <taxon>Symbiodinium</taxon>
    </lineage>
</organism>
<comment type="similarity">
    <text evidence="1">Belongs to the DeSI family.</text>
</comment>
<accession>A0A812Q9L2</accession>
<keyword evidence="3" id="KW-0378">Hydrolase</keyword>
<feature type="compositionally biased region" description="Acidic residues" evidence="4">
    <location>
        <begin position="15"/>
        <end position="24"/>
    </location>
</feature>
<sequence>MGHSHGRVAVRQDVYEDDDDDSATDEEIDVDALAGLNHQQLFLQVSQPRMPHEEEPVLKRPCTSDWDGDQILPKTVLLHVYDLEGFTNANGGMNFLVTKVSLGGAFHAGVEVYSNEWSYGKRGVTCDAPRTVEGHVYRCSIPLGNTPLIPQQVASVLQDLLQVWKGDDYDMFSHNCCLFAADFCRRLGVGEGFPKWIDRFARHLGQAQEVGVALQDGVEQWAKQVMGIVMQDKDEIVRMCRGSQCKTFFLARFEVRVRSYLAEAALLIFIVQRQRILSLE</sequence>
<proteinExistence type="inferred from homology"/>
<dbReference type="EMBL" id="CAJNDS010002233">
    <property type="protein sequence ID" value="CAE7385025.1"/>
    <property type="molecule type" value="Genomic_DNA"/>
</dbReference>
<dbReference type="GO" id="GO:0006508">
    <property type="term" value="P:proteolysis"/>
    <property type="evidence" value="ECO:0007669"/>
    <property type="project" value="UniProtKB-KW"/>
</dbReference>
<comment type="caution">
    <text evidence="6">The sequence shown here is derived from an EMBL/GenBank/DDBJ whole genome shotgun (WGS) entry which is preliminary data.</text>
</comment>
<dbReference type="Pfam" id="PF05903">
    <property type="entry name" value="Peptidase_C97"/>
    <property type="match status" value="1"/>
</dbReference>
<dbReference type="Gene3D" id="3.90.1720.30">
    <property type="entry name" value="PPPDE domains"/>
    <property type="match status" value="1"/>
</dbReference>
<name>A0A812Q9L2_9DINO</name>
<dbReference type="PANTHER" id="PTHR12378:SF80">
    <property type="entry name" value="IP06716P-RELATED"/>
    <property type="match status" value="1"/>
</dbReference>
<dbReference type="OrthoDB" id="412286at2759"/>
<evidence type="ECO:0000256" key="3">
    <source>
        <dbReference type="ARBA" id="ARBA00022801"/>
    </source>
</evidence>
<feature type="region of interest" description="Disordered" evidence="4">
    <location>
        <begin position="1"/>
        <end position="24"/>
    </location>
</feature>
<keyword evidence="2" id="KW-0645">Protease</keyword>
<evidence type="ECO:0000256" key="1">
    <source>
        <dbReference type="ARBA" id="ARBA00008140"/>
    </source>
</evidence>
<gene>
    <name evidence="6" type="ORF">SNAT2548_LOCUS21003</name>
</gene>
<feature type="domain" description="PPPDE" evidence="5">
    <location>
        <begin position="74"/>
        <end position="215"/>
    </location>
</feature>
<dbReference type="PANTHER" id="PTHR12378">
    <property type="entry name" value="DESUMOYLATING ISOPEPTIDASE"/>
    <property type="match status" value="1"/>
</dbReference>
<evidence type="ECO:0000256" key="2">
    <source>
        <dbReference type="ARBA" id="ARBA00022670"/>
    </source>
</evidence>
<evidence type="ECO:0000313" key="7">
    <source>
        <dbReference type="Proteomes" id="UP000604046"/>
    </source>
</evidence>
<reference evidence="6" key="1">
    <citation type="submission" date="2021-02" db="EMBL/GenBank/DDBJ databases">
        <authorList>
            <person name="Dougan E. K."/>
            <person name="Rhodes N."/>
            <person name="Thang M."/>
            <person name="Chan C."/>
        </authorList>
    </citation>
    <scope>NUCLEOTIDE SEQUENCE</scope>
</reference>
<dbReference type="SMART" id="SM01179">
    <property type="entry name" value="DUF862"/>
    <property type="match status" value="1"/>
</dbReference>
<dbReference type="InterPro" id="IPR008580">
    <property type="entry name" value="PPPDE_dom"/>
</dbReference>
<dbReference type="AlphaFoldDB" id="A0A812Q9L2"/>
<dbReference type="GO" id="GO:0016579">
    <property type="term" value="P:protein deubiquitination"/>
    <property type="evidence" value="ECO:0007669"/>
    <property type="project" value="TreeGrafter"/>
</dbReference>
<dbReference type="Proteomes" id="UP000604046">
    <property type="component" value="Unassembled WGS sequence"/>
</dbReference>